<sequence>MNLCLKAELFIRRKQWQLKENSPETVIEEIQHCTELFPNVKKILHLFATLLVTSATPERTFSVLKTLKTYLRSTMNEEMLDVLALATTNKDELEYENIEKEILNGFIENATRWMKVTDWTQ</sequence>
<dbReference type="PANTHER" id="PTHR46289">
    <property type="entry name" value="52 KDA REPRESSOR OF THE INHIBITOR OF THE PROTEIN KINASE-LIKE PROTEIN-RELATED"/>
    <property type="match status" value="1"/>
</dbReference>
<dbReference type="AlphaFoldDB" id="A0A5E4MVM7"/>
<evidence type="ECO:0000313" key="2">
    <source>
        <dbReference type="EMBL" id="VVC35552.1"/>
    </source>
</evidence>
<proteinExistence type="predicted"/>
<keyword evidence="3" id="KW-1185">Reference proteome</keyword>
<organism evidence="2 3">
    <name type="scientific">Cinara cedri</name>
    <dbReference type="NCBI Taxonomy" id="506608"/>
    <lineage>
        <taxon>Eukaryota</taxon>
        <taxon>Metazoa</taxon>
        <taxon>Ecdysozoa</taxon>
        <taxon>Arthropoda</taxon>
        <taxon>Hexapoda</taxon>
        <taxon>Insecta</taxon>
        <taxon>Pterygota</taxon>
        <taxon>Neoptera</taxon>
        <taxon>Paraneoptera</taxon>
        <taxon>Hemiptera</taxon>
        <taxon>Sternorrhyncha</taxon>
        <taxon>Aphidomorpha</taxon>
        <taxon>Aphidoidea</taxon>
        <taxon>Aphididae</taxon>
        <taxon>Lachninae</taxon>
        <taxon>Cinara</taxon>
    </lineage>
</organism>
<dbReference type="GO" id="GO:0046983">
    <property type="term" value="F:protein dimerization activity"/>
    <property type="evidence" value="ECO:0007669"/>
    <property type="project" value="InterPro"/>
</dbReference>
<evidence type="ECO:0000313" key="3">
    <source>
        <dbReference type="Proteomes" id="UP000325440"/>
    </source>
</evidence>
<dbReference type="InterPro" id="IPR052958">
    <property type="entry name" value="IFN-induced_PKR_regulator"/>
</dbReference>
<protein>
    <submittedName>
        <fullName evidence="2">HAT, C-terminal dimerisation domain</fullName>
    </submittedName>
</protein>
<dbReference type="Pfam" id="PF05699">
    <property type="entry name" value="Dimer_Tnp_hAT"/>
    <property type="match status" value="1"/>
</dbReference>
<name>A0A5E4MVM7_9HEMI</name>
<reference evidence="2 3" key="1">
    <citation type="submission" date="2019-08" db="EMBL/GenBank/DDBJ databases">
        <authorList>
            <person name="Alioto T."/>
            <person name="Alioto T."/>
            <person name="Gomez Garrido J."/>
        </authorList>
    </citation>
    <scope>NUCLEOTIDE SEQUENCE [LARGE SCALE GENOMIC DNA]</scope>
</reference>
<dbReference type="OrthoDB" id="6604330at2759"/>
<accession>A0A5E4MVM7</accession>
<evidence type="ECO:0000259" key="1">
    <source>
        <dbReference type="Pfam" id="PF05699"/>
    </source>
</evidence>
<dbReference type="PANTHER" id="PTHR46289:SF14">
    <property type="entry name" value="DUF4371 DOMAIN-CONTAINING PROTEIN"/>
    <property type="match status" value="1"/>
</dbReference>
<dbReference type="Proteomes" id="UP000325440">
    <property type="component" value="Unassembled WGS sequence"/>
</dbReference>
<gene>
    <name evidence="2" type="ORF">CINCED_3A018341</name>
</gene>
<dbReference type="InterPro" id="IPR008906">
    <property type="entry name" value="HATC_C_dom"/>
</dbReference>
<dbReference type="EMBL" id="CABPRJ010001427">
    <property type="protein sequence ID" value="VVC35552.1"/>
    <property type="molecule type" value="Genomic_DNA"/>
</dbReference>
<feature type="domain" description="HAT C-terminal dimerisation" evidence="1">
    <location>
        <begin position="34"/>
        <end position="90"/>
    </location>
</feature>